<evidence type="ECO:0000313" key="3">
    <source>
        <dbReference type="EMBL" id="KAF2400839.1"/>
    </source>
</evidence>
<organism evidence="3 4">
    <name type="scientific">Trichodelitschia bisporula</name>
    <dbReference type="NCBI Taxonomy" id="703511"/>
    <lineage>
        <taxon>Eukaryota</taxon>
        <taxon>Fungi</taxon>
        <taxon>Dikarya</taxon>
        <taxon>Ascomycota</taxon>
        <taxon>Pezizomycotina</taxon>
        <taxon>Dothideomycetes</taxon>
        <taxon>Dothideomycetes incertae sedis</taxon>
        <taxon>Phaeotrichales</taxon>
        <taxon>Phaeotrichaceae</taxon>
        <taxon>Trichodelitschia</taxon>
    </lineage>
</organism>
<proteinExistence type="predicted"/>
<feature type="compositionally biased region" description="Acidic residues" evidence="2">
    <location>
        <begin position="474"/>
        <end position="484"/>
    </location>
</feature>
<sequence length="694" mass="76111">MMPPKAFDWSARVDDPSNLSFFSFSPPRGDGNMSKAGAKADAKAQKVETNTTPTPQSNSHDFTGQRAPVPISFINGLLSGQSGSHMETSVYRQGSSKQPVAERGLENSEVTPRGLQASKHAMRGQVVSSAMSSLERSNHAVVANDGQESFSTQSVASVAGGASRSQVVSSNMRGLERSKHTVPADVRQENFFNKSVASITGGISRSQTSTVAQGLEASKNTTSAAISKDIILNKLFATLSIDTADSLQVHREVEDESKPNSEVSAWQMKIDRYEREFAALRLKLEKALDAVINSGKHLKEASDQSPDLRDPVMAAHIGAIRAGGMTHMEQSRQIKKIGEAMIALEKAYLSRKKELEGCMAEHLAANKSTNEKMAEHGDMALQVHTKSAAHRTVVLKKARLQQEVAQHEADAARIDKELKMRHHELQKARASHKAALAEVAKGHGAADRSTADRAPIEHAAAQDEASIEHHGTQNEDDQDQDDEAVDHPKFWPIPVLRQRTDLRAVRLLNIPEGGTIQFVERLIWGGPLERLDFTPGQTTAVATFMCHKHLVRYYRDAHIGVEWPDSSRVVDLEILEGTPPLERRWEAISATRCVRITGLPSHWSIDACTNFAGASANNIVKVRTGKTDGHVSPPRKLAFPLAQLIDSQERAVEYRFNSVQDADALMTKVRNELRFKHCAVVFADDPCQFQPAEA</sequence>
<dbReference type="OrthoDB" id="422086at2759"/>
<feature type="region of interest" description="Disordered" evidence="2">
    <location>
        <begin position="1"/>
        <end position="64"/>
    </location>
</feature>
<keyword evidence="4" id="KW-1185">Reference proteome</keyword>
<evidence type="ECO:0000256" key="1">
    <source>
        <dbReference type="SAM" id="Coils"/>
    </source>
</evidence>
<evidence type="ECO:0000256" key="2">
    <source>
        <dbReference type="SAM" id="MobiDB-lite"/>
    </source>
</evidence>
<feature type="region of interest" description="Disordered" evidence="2">
    <location>
        <begin position="422"/>
        <end position="486"/>
    </location>
</feature>
<feature type="compositionally biased region" description="Polar residues" evidence="2">
    <location>
        <begin position="47"/>
        <end position="62"/>
    </location>
</feature>
<accession>A0A6G1HYE5</accession>
<evidence type="ECO:0000313" key="4">
    <source>
        <dbReference type="Proteomes" id="UP000799640"/>
    </source>
</evidence>
<dbReference type="EMBL" id="ML996694">
    <property type="protein sequence ID" value="KAF2400839.1"/>
    <property type="molecule type" value="Genomic_DNA"/>
</dbReference>
<feature type="compositionally biased region" description="Basic and acidic residues" evidence="2">
    <location>
        <begin position="440"/>
        <end position="456"/>
    </location>
</feature>
<keyword evidence="1" id="KW-0175">Coiled coil</keyword>
<dbReference type="Proteomes" id="UP000799640">
    <property type="component" value="Unassembled WGS sequence"/>
</dbReference>
<feature type="coiled-coil region" evidence="1">
    <location>
        <begin position="263"/>
        <end position="290"/>
    </location>
</feature>
<reference evidence="3" key="1">
    <citation type="journal article" date="2020" name="Stud. Mycol.">
        <title>101 Dothideomycetes genomes: a test case for predicting lifestyles and emergence of pathogens.</title>
        <authorList>
            <person name="Haridas S."/>
            <person name="Albert R."/>
            <person name="Binder M."/>
            <person name="Bloem J."/>
            <person name="Labutti K."/>
            <person name="Salamov A."/>
            <person name="Andreopoulos B."/>
            <person name="Baker S."/>
            <person name="Barry K."/>
            <person name="Bills G."/>
            <person name="Bluhm B."/>
            <person name="Cannon C."/>
            <person name="Castanera R."/>
            <person name="Culley D."/>
            <person name="Daum C."/>
            <person name="Ezra D."/>
            <person name="Gonzalez J."/>
            <person name="Henrissat B."/>
            <person name="Kuo A."/>
            <person name="Liang C."/>
            <person name="Lipzen A."/>
            <person name="Lutzoni F."/>
            <person name="Magnuson J."/>
            <person name="Mondo S."/>
            <person name="Nolan M."/>
            <person name="Ohm R."/>
            <person name="Pangilinan J."/>
            <person name="Park H.-J."/>
            <person name="Ramirez L."/>
            <person name="Alfaro M."/>
            <person name="Sun H."/>
            <person name="Tritt A."/>
            <person name="Yoshinaga Y."/>
            <person name="Zwiers L.-H."/>
            <person name="Turgeon B."/>
            <person name="Goodwin S."/>
            <person name="Spatafora J."/>
            <person name="Crous P."/>
            <person name="Grigoriev I."/>
        </authorList>
    </citation>
    <scope>NUCLEOTIDE SEQUENCE</scope>
    <source>
        <strain evidence="3">CBS 262.69</strain>
    </source>
</reference>
<gene>
    <name evidence="3" type="ORF">EJ06DRAFT_408721</name>
</gene>
<name>A0A6G1HYE5_9PEZI</name>
<protein>
    <submittedName>
        <fullName evidence="3">Uncharacterized protein</fullName>
    </submittedName>
</protein>
<dbReference type="AlphaFoldDB" id="A0A6G1HYE5"/>